<accession>A0AAW1NE02</accession>
<evidence type="ECO:0000313" key="1">
    <source>
        <dbReference type="EMBL" id="KAK9758788.1"/>
    </source>
</evidence>
<dbReference type="EMBL" id="JASPKY010000003">
    <property type="protein sequence ID" value="KAK9758788.1"/>
    <property type="molecule type" value="Genomic_DNA"/>
</dbReference>
<dbReference type="InterPro" id="IPR016024">
    <property type="entry name" value="ARM-type_fold"/>
</dbReference>
<proteinExistence type="predicted"/>
<reference evidence="1 2" key="1">
    <citation type="journal article" date="2024" name="BMC Genomics">
        <title>De novo assembly and annotation of Popillia japonica's genome with initial clues to its potential as an invasive pest.</title>
        <authorList>
            <person name="Cucini C."/>
            <person name="Boschi S."/>
            <person name="Funari R."/>
            <person name="Cardaioli E."/>
            <person name="Iannotti N."/>
            <person name="Marturano G."/>
            <person name="Paoli F."/>
            <person name="Bruttini M."/>
            <person name="Carapelli A."/>
            <person name="Frati F."/>
            <person name="Nardi F."/>
        </authorList>
    </citation>
    <scope>NUCLEOTIDE SEQUENCE [LARGE SCALE GENOMIC DNA]</scope>
    <source>
        <strain evidence="1">DMR45628</strain>
    </source>
</reference>
<keyword evidence="2" id="KW-1185">Reference proteome</keyword>
<gene>
    <name evidence="1" type="ORF">QE152_g376</name>
</gene>
<dbReference type="Proteomes" id="UP001458880">
    <property type="component" value="Unassembled WGS sequence"/>
</dbReference>
<organism evidence="1 2">
    <name type="scientific">Popillia japonica</name>
    <name type="common">Japanese beetle</name>
    <dbReference type="NCBI Taxonomy" id="7064"/>
    <lineage>
        <taxon>Eukaryota</taxon>
        <taxon>Metazoa</taxon>
        <taxon>Ecdysozoa</taxon>
        <taxon>Arthropoda</taxon>
        <taxon>Hexapoda</taxon>
        <taxon>Insecta</taxon>
        <taxon>Pterygota</taxon>
        <taxon>Neoptera</taxon>
        <taxon>Endopterygota</taxon>
        <taxon>Coleoptera</taxon>
        <taxon>Polyphaga</taxon>
        <taxon>Scarabaeiformia</taxon>
        <taxon>Scarabaeidae</taxon>
        <taxon>Rutelinae</taxon>
        <taxon>Popillia</taxon>
    </lineage>
</organism>
<sequence>MALTDFISKINYQKSCNRSNLLVKVISNDLQKGLSPDINVDEQFKHDLNLPIKFSEFLAECVTLLTEDNAEDPDFSSINNEFVIIIIYSGLCSTDCILLSDSIPMQAAILFFTLCSGRYADSFEIDDATFSSVLERLLEAIEDRVQAGMKITTSFISVWHQFLATSNKRFDVRRMSEVLALCIAKNTVEIVETFDSDDGTSSDIPKALFACLMTLMDKTSFEDTRNIVTFIGLNLARICTSEIINKNVQRFFQDVLHKFSNEKWYLSMLLLVLEEMKNKEIFIHIVNKLPSDRHEALLNMIINSYVLATTENEVKMYLIVLNVMIKFPYQDMPDERRQKLVRRILTETYYRTSAKNVAVRELVMDLFVNWSQMKDLYVRTHLQQMFRINNKVQNARLFEMLLQGVDISWKYPPYNITFIIFTCRMFMLNRSFITHYRMRVLETLCYKATAHCLKPCIPTIVELVKHFALSPHPVLKPLLTMLVSNSLSATTAGNYYMKEFYGLLANCMVAENDGETDYAICEIILSDDFNCLELFKTLQIHNFIRTEHIKVLLEEKILKYPGSWKLLSVLLNNCEYKDFPPFMEHYLTKLNSNAFYTRPESVYVLQVLQKIFNFKSKTKSMSAADLNLATMVEGYLTKSIKDLGIPAKHVNDSLILLQTLSKSTKSDLDWVKSFAKEKLLYVLGQDTHFPIRPVISRHIMYLEQIIMLFDMEIDNDQVERLVDMADAENKRVLPFSHQIYARLVSFFGKLCLKRPEYVNRTAPLLQLAMVKGSSTVQLLAMASLYDVSTFVMNHYDTLYPGLLTLIKGEDPEVKNMAVKVLIKLVNDNRVRLTCAEFITLMLLLVDRNYKLCLFFMDIFESDFIHRNQHTISKYFINLLLYLNNFQNHDLYPTLEEDVSLGKQDFSYERRIVIYKFLFCNLGRQNQLQILNALNEDFLGELIYHREKLKSSTIVLNVLRDIFALVSFNASQYLMDCEIDDIDAFFKALFVDINRDFFTRKRLAEASVMDFDKTLEKLLVSLLRILYKIEKSHISMLPQAMSTVGLATRAFYNKVVHMVQENTTLKDLYYELESCYSKYNEMVKSEPLDLLDFCEREEWRLYVGLKILIS</sequence>
<dbReference type="SUPFAM" id="SSF48371">
    <property type="entry name" value="ARM repeat"/>
    <property type="match status" value="1"/>
</dbReference>
<comment type="caution">
    <text evidence="1">The sequence shown here is derived from an EMBL/GenBank/DDBJ whole genome shotgun (WGS) entry which is preliminary data.</text>
</comment>
<protein>
    <submittedName>
        <fullName evidence="1">Uncharacterized protein</fullName>
    </submittedName>
</protein>
<evidence type="ECO:0000313" key="2">
    <source>
        <dbReference type="Proteomes" id="UP001458880"/>
    </source>
</evidence>
<name>A0AAW1NE02_POPJA</name>
<dbReference type="AlphaFoldDB" id="A0AAW1NE02"/>